<name>A0A974Y1G3_9GAMM</name>
<dbReference type="EMBL" id="CP071518">
    <property type="protein sequence ID" value="QSX78830.1"/>
    <property type="molecule type" value="Genomic_DNA"/>
</dbReference>
<dbReference type="RefSeq" id="WP_200615385.1">
    <property type="nucleotide sequence ID" value="NZ_CP071518.1"/>
</dbReference>
<evidence type="ECO:0000256" key="1">
    <source>
        <dbReference type="SAM" id="SignalP"/>
    </source>
</evidence>
<dbReference type="Proteomes" id="UP000639274">
    <property type="component" value="Chromosome"/>
</dbReference>
<accession>A0A974Y1G3</accession>
<protein>
    <submittedName>
        <fullName evidence="2">Uncharacterized protein</fullName>
    </submittedName>
</protein>
<dbReference type="KEGG" id="lsf:I8J32_002570"/>
<keyword evidence="3" id="KW-1185">Reference proteome</keyword>
<gene>
    <name evidence="2" type="ORF">I8J32_002570</name>
</gene>
<reference evidence="2 3" key="1">
    <citation type="submission" date="2021-03" db="EMBL/GenBank/DDBJ databases">
        <title>Lysobacter sp. nov. isolated from soil of gangwondo yeongwol, south Korea.</title>
        <authorList>
            <person name="Kim K.R."/>
            <person name="Kim K.H."/>
            <person name="Jeon C.O."/>
        </authorList>
    </citation>
    <scope>NUCLEOTIDE SEQUENCE [LARGE SCALE GENOMIC DNA]</scope>
    <source>
        <strain evidence="2 3">R19</strain>
    </source>
</reference>
<feature type="signal peptide" evidence="1">
    <location>
        <begin position="1"/>
        <end position="24"/>
    </location>
</feature>
<evidence type="ECO:0000313" key="3">
    <source>
        <dbReference type="Proteomes" id="UP000639274"/>
    </source>
</evidence>
<proteinExistence type="predicted"/>
<evidence type="ECO:0000313" key="2">
    <source>
        <dbReference type="EMBL" id="QSX78830.1"/>
    </source>
</evidence>
<sequence length="222" mass="24017">MARQKASLAAALCALLMLAPAAHADDDTCRLALGRGWPPATENYGTAVETLFAGSTPAALSVTVLPKVGAERAVRLMPDPAGGDWTLRFAEADERVRAWVDGQLMLRTTQAPEVRDVPIPATVAKRLVEEWRALLAGAAPQESSAPFSEDDAWVFVAGDLRVSGLEPGCDVGELLRDEMDLLIEATDEGPEKRQRRWRALDASLNRLRRMREAYTGSVANAP</sequence>
<organism evidence="2 3">
    <name type="scientific">Agrilutibacter solisilvae</name>
    <dbReference type="NCBI Taxonomy" id="2763317"/>
    <lineage>
        <taxon>Bacteria</taxon>
        <taxon>Pseudomonadati</taxon>
        <taxon>Pseudomonadota</taxon>
        <taxon>Gammaproteobacteria</taxon>
        <taxon>Lysobacterales</taxon>
        <taxon>Lysobacteraceae</taxon>
        <taxon>Agrilutibacter</taxon>
    </lineage>
</organism>
<keyword evidence="1" id="KW-0732">Signal</keyword>
<dbReference type="AlphaFoldDB" id="A0A974Y1G3"/>
<feature type="chain" id="PRO_5038000902" evidence="1">
    <location>
        <begin position="25"/>
        <end position="222"/>
    </location>
</feature>